<keyword evidence="1" id="KW-0175">Coiled coil</keyword>
<dbReference type="SUPFAM" id="SSF47661">
    <property type="entry name" value="t-snare proteins"/>
    <property type="match status" value="1"/>
</dbReference>
<evidence type="ECO:0000313" key="3">
    <source>
        <dbReference type="EMBL" id="QHU08138.1"/>
    </source>
</evidence>
<feature type="coiled-coil region" evidence="1">
    <location>
        <begin position="28"/>
        <end position="79"/>
    </location>
</feature>
<dbReference type="EMBL" id="MN740695">
    <property type="protein sequence ID" value="QHU08138.1"/>
    <property type="molecule type" value="Genomic_DNA"/>
</dbReference>
<protein>
    <recommendedName>
        <fullName evidence="2">Syntaxin N-terminal domain-containing protein</fullName>
    </recommendedName>
</protein>
<dbReference type="InterPro" id="IPR010989">
    <property type="entry name" value="SNARE"/>
</dbReference>
<name>A0A6C0JW56_9ZZZZ</name>
<evidence type="ECO:0000259" key="2">
    <source>
        <dbReference type="Pfam" id="PF00804"/>
    </source>
</evidence>
<dbReference type="AlphaFoldDB" id="A0A6C0JW56"/>
<sequence length="156" mass="18113">MNRIHELIGSAKNDVPVDTHPIPFLMKVDEIKRDNKKLTEKLSTYKTLASEMAISVTETKDLENQIDTLTAEIRKIMSETKDKLQVLKTMSRENMSSNIHSVLCNQLVKLMTEFQSIQTAHRDRMQTRLIGKLRYLHPNLSEDEILQIVNKHKNEK</sequence>
<reference evidence="3" key="1">
    <citation type="journal article" date="2020" name="Nature">
        <title>Giant virus diversity and host interactions through global metagenomics.</title>
        <authorList>
            <person name="Schulz F."/>
            <person name="Roux S."/>
            <person name="Paez-Espino D."/>
            <person name="Jungbluth S."/>
            <person name="Walsh D.A."/>
            <person name="Denef V.J."/>
            <person name="McMahon K.D."/>
            <person name="Konstantinidis K.T."/>
            <person name="Eloe-Fadrosh E.A."/>
            <person name="Kyrpides N.C."/>
            <person name="Woyke T."/>
        </authorList>
    </citation>
    <scope>NUCLEOTIDE SEQUENCE</scope>
    <source>
        <strain evidence="3">GVMAG-S-1062768-28</strain>
    </source>
</reference>
<dbReference type="Gene3D" id="1.20.58.70">
    <property type="match status" value="1"/>
</dbReference>
<dbReference type="GO" id="GO:0016020">
    <property type="term" value="C:membrane"/>
    <property type="evidence" value="ECO:0007669"/>
    <property type="project" value="InterPro"/>
</dbReference>
<proteinExistence type="predicted"/>
<evidence type="ECO:0000256" key="1">
    <source>
        <dbReference type="SAM" id="Coils"/>
    </source>
</evidence>
<organism evidence="3">
    <name type="scientific">viral metagenome</name>
    <dbReference type="NCBI Taxonomy" id="1070528"/>
    <lineage>
        <taxon>unclassified sequences</taxon>
        <taxon>metagenomes</taxon>
        <taxon>organismal metagenomes</taxon>
    </lineage>
</organism>
<accession>A0A6C0JW56</accession>
<dbReference type="GO" id="GO:0016192">
    <property type="term" value="P:vesicle-mediated transport"/>
    <property type="evidence" value="ECO:0007669"/>
    <property type="project" value="InterPro"/>
</dbReference>
<dbReference type="InterPro" id="IPR006011">
    <property type="entry name" value="Syntaxin_N"/>
</dbReference>
<dbReference type="Pfam" id="PF00804">
    <property type="entry name" value="Syntaxin"/>
    <property type="match status" value="1"/>
</dbReference>
<feature type="domain" description="Syntaxin N-terminal" evidence="2">
    <location>
        <begin position="24"/>
        <end position="152"/>
    </location>
</feature>